<dbReference type="PANTHER" id="PTHR11895:SF7">
    <property type="entry name" value="GLUTAMYL-TRNA(GLN) AMIDOTRANSFERASE SUBUNIT A, MITOCHONDRIAL"/>
    <property type="match status" value="1"/>
</dbReference>
<dbReference type="SUPFAM" id="SSF75304">
    <property type="entry name" value="Amidase signature (AS) enzymes"/>
    <property type="match status" value="1"/>
</dbReference>
<sequence>MSLLREAEKCVANQYAHGFNAFITPLARAGPWLDRIKEADVRKEEGKPKSSVDGRLISIKDNICTRDLPTTCASGILDKFTSPFNATVVDQLEAAGAIVAGKTNLDEFGMGSHSVNSHFGPVKNPRQDSSGEDFSAGGSSGGSAASVAADQCYANGHRRLG</sequence>
<dbReference type="GO" id="GO:0030956">
    <property type="term" value="C:glutamyl-tRNA(Gln) amidotransferase complex"/>
    <property type="evidence" value="ECO:0007669"/>
    <property type="project" value="TreeGrafter"/>
</dbReference>
<evidence type="ECO:0000259" key="2">
    <source>
        <dbReference type="Pfam" id="PF01425"/>
    </source>
</evidence>
<dbReference type="GO" id="GO:0070681">
    <property type="term" value="P:glutaminyl-tRNAGln biosynthesis via transamidation"/>
    <property type="evidence" value="ECO:0007669"/>
    <property type="project" value="TreeGrafter"/>
</dbReference>
<dbReference type="Proteomes" id="UP001227192">
    <property type="component" value="Unassembled WGS sequence"/>
</dbReference>
<dbReference type="InterPro" id="IPR036928">
    <property type="entry name" value="AS_sf"/>
</dbReference>
<evidence type="ECO:0000313" key="3">
    <source>
        <dbReference type="EMBL" id="KAJ9487278.1"/>
    </source>
</evidence>
<protein>
    <recommendedName>
        <fullName evidence="2">Amidase domain-containing protein</fullName>
    </recommendedName>
</protein>
<dbReference type="EMBL" id="LACB01000168">
    <property type="protein sequence ID" value="KAJ9487278.1"/>
    <property type="molecule type" value="Genomic_DNA"/>
</dbReference>
<gene>
    <name evidence="3" type="ORF">VN97_g6050</name>
</gene>
<comment type="caution">
    <text evidence="3">The sequence shown here is derived from an EMBL/GenBank/DDBJ whole genome shotgun (WGS) entry which is preliminary data.</text>
</comment>
<reference evidence="3" key="1">
    <citation type="submission" date="2015-06" db="EMBL/GenBank/DDBJ databases">
        <authorList>
            <person name="Nguyen H."/>
        </authorList>
    </citation>
    <scope>NUCLEOTIDE SEQUENCE</scope>
    <source>
        <strain evidence="3">DAOM 180753</strain>
    </source>
</reference>
<dbReference type="InterPro" id="IPR000120">
    <property type="entry name" value="Amidase"/>
</dbReference>
<feature type="region of interest" description="Disordered" evidence="1">
    <location>
        <begin position="116"/>
        <end position="146"/>
    </location>
</feature>
<feature type="compositionally biased region" description="Low complexity" evidence="1">
    <location>
        <begin position="132"/>
        <end position="146"/>
    </location>
</feature>
<proteinExistence type="predicted"/>
<dbReference type="Gene3D" id="3.90.1300.10">
    <property type="entry name" value="Amidase signature (AS) domain"/>
    <property type="match status" value="1"/>
</dbReference>
<accession>A0AAI9TIF0</accession>
<dbReference type="PANTHER" id="PTHR11895">
    <property type="entry name" value="TRANSAMIDASE"/>
    <property type="match status" value="1"/>
</dbReference>
<name>A0AAI9TIF0_PENTH</name>
<keyword evidence="4" id="KW-1185">Reference proteome</keyword>
<organism evidence="3 4">
    <name type="scientific">Penicillium thymicola</name>
    <dbReference type="NCBI Taxonomy" id="293382"/>
    <lineage>
        <taxon>Eukaryota</taxon>
        <taxon>Fungi</taxon>
        <taxon>Dikarya</taxon>
        <taxon>Ascomycota</taxon>
        <taxon>Pezizomycotina</taxon>
        <taxon>Eurotiomycetes</taxon>
        <taxon>Eurotiomycetidae</taxon>
        <taxon>Eurotiales</taxon>
        <taxon>Aspergillaceae</taxon>
        <taxon>Penicillium</taxon>
    </lineage>
</organism>
<dbReference type="Pfam" id="PF01425">
    <property type="entry name" value="Amidase"/>
    <property type="match status" value="1"/>
</dbReference>
<dbReference type="GO" id="GO:0032543">
    <property type="term" value="P:mitochondrial translation"/>
    <property type="evidence" value="ECO:0007669"/>
    <property type="project" value="TreeGrafter"/>
</dbReference>
<dbReference type="GO" id="GO:0050567">
    <property type="term" value="F:glutaminyl-tRNA synthase (glutamine-hydrolyzing) activity"/>
    <property type="evidence" value="ECO:0007669"/>
    <property type="project" value="TreeGrafter"/>
</dbReference>
<dbReference type="InterPro" id="IPR023631">
    <property type="entry name" value="Amidase_dom"/>
</dbReference>
<evidence type="ECO:0000313" key="4">
    <source>
        <dbReference type="Proteomes" id="UP001227192"/>
    </source>
</evidence>
<evidence type="ECO:0000256" key="1">
    <source>
        <dbReference type="SAM" id="MobiDB-lite"/>
    </source>
</evidence>
<dbReference type="GO" id="GO:0005739">
    <property type="term" value="C:mitochondrion"/>
    <property type="evidence" value="ECO:0007669"/>
    <property type="project" value="TreeGrafter"/>
</dbReference>
<dbReference type="AlphaFoldDB" id="A0AAI9TIF0"/>
<feature type="domain" description="Amidase" evidence="2">
    <location>
        <begin position="33"/>
        <end position="153"/>
    </location>
</feature>
<reference evidence="3" key="2">
    <citation type="journal article" date="2016" name="Fungal Biol.">
        <title>Ochratoxin A production by Penicillium thymicola.</title>
        <authorList>
            <person name="Nguyen H.D.T."/>
            <person name="McMullin D.R."/>
            <person name="Ponomareva E."/>
            <person name="Riley R."/>
            <person name="Pomraning K.R."/>
            <person name="Baker S.E."/>
            <person name="Seifert K.A."/>
        </authorList>
    </citation>
    <scope>NUCLEOTIDE SEQUENCE</scope>
    <source>
        <strain evidence="3">DAOM 180753</strain>
    </source>
</reference>